<dbReference type="PROSITE" id="PS50835">
    <property type="entry name" value="IG_LIKE"/>
    <property type="match status" value="1"/>
</dbReference>
<dbReference type="RefSeq" id="WP_244771512.1">
    <property type="nucleotide sequence ID" value="NZ_CP094929.1"/>
</dbReference>
<evidence type="ECO:0000313" key="3">
    <source>
        <dbReference type="Proteomes" id="UP000829708"/>
    </source>
</evidence>
<evidence type="ECO:0000313" key="2">
    <source>
        <dbReference type="EMBL" id="UOM50120.1"/>
    </source>
</evidence>
<proteinExistence type="predicted"/>
<accession>A0ABY4D7G1</accession>
<name>A0ABY4D7G1_9SPIR</name>
<evidence type="ECO:0000259" key="1">
    <source>
        <dbReference type="PROSITE" id="PS50835"/>
    </source>
</evidence>
<dbReference type="EMBL" id="CP094929">
    <property type="protein sequence ID" value="UOM50120.1"/>
    <property type="molecule type" value="Genomic_DNA"/>
</dbReference>
<dbReference type="Gene3D" id="2.60.40.2700">
    <property type="match status" value="1"/>
</dbReference>
<organism evidence="2 3">
    <name type="scientific">Sphaerochaeta associata</name>
    <dbReference type="NCBI Taxonomy" id="1129264"/>
    <lineage>
        <taxon>Bacteria</taxon>
        <taxon>Pseudomonadati</taxon>
        <taxon>Spirochaetota</taxon>
        <taxon>Spirochaetia</taxon>
        <taxon>Spirochaetales</taxon>
        <taxon>Sphaerochaetaceae</taxon>
        <taxon>Sphaerochaeta</taxon>
    </lineage>
</organism>
<protein>
    <recommendedName>
        <fullName evidence="1">Ig-like domain-containing protein</fullName>
    </recommendedName>
</protein>
<feature type="domain" description="Ig-like" evidence="1">
    <location>
        <begin position="256"/>
        <end position="348"/>
    </location>
</feature>
<sequence length="348" mass="37056">MAKTSASFTLMDYTDGISLITGIDSNLPLTSLYDTSNQTLNPSWAGDTSLQLSPVVRKAGGTDVVSTMTAKAWKRRIAGSATWTTVTSGSNGETINATSGVLTVSEDKLTTDVWQIDYQFSGTYTDPVLNLAFPVTIVITLSRVANGTSFVVARAYATGGSQFKNHSPSSLSVKAELIRGTTKDTTNLDYQWKKSINGTVWEDIAGATAAALTVTPSMVDSFAMFKCSILDTDATSDTFNISYDTEAVSILDVTDPYQAVIESTAGSYFKNDTGSTTLICRVYQNGEEIDGTGVSLTYTWTKTDKDGTAVAFTPTAVAHGSIVTTKKKAISVSHDDVTVKATYFCSVS</sequence>
<reference evidence="3" key="1">
    <citation type="journal article" date="2024" name="J Bioinform Genom">
        <title>Complete genome sequence of the type strain bacterium Sphaerochaeta associata GLS2t (VKM B-2742)t.</title>
        <authorList>
            <person name="Troshina O.Y."/>
            <person name="Tepeeva A.N."/>
            <person name="Arzamasceva V.O."/>
            <person name="Whitman W.B."/>
            <person name="Varghese N."/>
            <person name="Shapiro N."/>
            <person name="Woyke T."/>
            <person name="Kripides N.C."/>
            <person name="Vasilenko O.V."/>
        </authorList>
    </citation>
    <scope>NUCLEOTIDE SEQUENCE [LARGE SCALE GENOMIC DNA]</scope>
    <source>
        <strain evidence="3">GLS2T</strain>
    </source>
</reference>
<keyword evidence="3" id="KW-1185">Reference proteome</keyword>
<dbReference type="InterPro" id="IPR007110">
    <property type="entry name" value="Ig-like_dom"/>
</dbReference>
<dbReference type="Proteomes" id="UP000829708">
    <property type="component" value="Chromosome"/>
</dbReference>
<gene>
    <name evidence="2" type="ORF">MUG09_11200</name>
</gene>